<evidence type="ECO:0000313" key="3">
    <source>
        <dbReference type="Proteomes" id="UP000887013"/>
    </source>
</evidence>
<gene>
    <name evidence="2" type="ORF">NPIL_138961</name>
</gene>
<protein>
    <submittedName>
        <fullName evidence="2">Uncharacterized protein</fullName>
    </submittedName>
</protein>
<dbReference type="AlphaFoldDB" id="A0A8X6TSR8"/>
<name>A0A8X6TSR8_NEPPI</name>
<comment type="caution">
    <text evidence="2">The sequence shown here is derived from an EMBL/GenBank/DDBJ whole genome shotgun (WGS) entry which is preliminary data.</text>
</comment>
<proteinExistence type="predicted"/>
<feature type="compositionally biased region" description="Basic and acidic residues" evidence="1">
    <location>
        <begin position="16"/>
        <end position="29"/>
    </location>
</feature>
<accession>A0A8X6TSR8</accession>
<sequence>MANARTMGLKVKKRPKSEEVRRNKDGTHPGRGEISMIVYPKLYKSRFQWMLFELINIRNRVVYFLEICPSSPRHCVGRLPRTKRTKHHRIEECLLHFVRKCSTTGRYCSILACR</sequence>
<reference evidence="2" key="1">
    <citation type="submission" date="2020-08" db="EMBL/GenBank/DDBJ databases">
        <title>Multicomponent nature underlies the extraordinary mechanical properties of spider dragline silk.</title>
        <authorList>
            <person name="Kono N."/>
            <person name="Nakamura H."/>
            <person name="Mori M."/>
            <person name="Yoshida Y."/>
            <person name="Ohtoshi R."/>
            <person name="Malay A.D."/>
            <person name="Moran D.A.P."/>
            <person name="Tomita M."/>
            <person name="Numata K."/>
            <person name="Arakawa K."/>
        </authorList>
    </citation>
    <scope>NUCLEOTIDE SEQUENCE</scope>
</reference>
<dbReference type="EMBL" id="BMAW01014758">
    <property type="protein sequence ID" value="GFT40314.1"/>
    <property type="molecule type" value="Genomic_DNA"/>
</dbReference>
<feature type="region of interest" description="Disordered" evidence="1">
    <location>
        <begin position="1"/>
        <end position="29"/>
    </location>
</feature>
<dbReference type="Proteomes" id="UP000887013">
    <property type="component" value="Unassembled WGS sequence"/>
</dbReference>
<evidence type="ECO:0000256" key="1">
    <source>
        <dbReference type="SAM" id="MobiDB-lite"/>
    </source>
</evidence>
<evidence type="ECO:0000313" key="2">
    <source>
        <dbReference type="EMBL" id="GFT40314.1"/>
    </source>
</evidence>
<keyword evidence="3" id="KW-1185">Reference proteome</keyword>
<organism evidence="2 3">
    <name type="scientific">Nephila pilipes</name>
    <name type="common">Giant wood spider</name>
    <name type="synonym">Nephila maculata</name>
    <dbReference type="NCBI Taxonomy" id="299642"/>
    <lineage>
        <taxon>Eukaryota</taxon>
        <taxon>Metazoa</taxon>
        <taxon>Ecdysozoa</taxon>
        <taxon>Arthropoda</taxon>
        <taxon>Chelicerata</taxon>
        <taxon>Arachnida</taxon>
        <taxon>Araneae</taxon>
        <taxon>Araneomorphae</taxon>
        <taxon>Entelegynae</taxon>
        <taxon>Araneoidea</taxon>
        <taxon>Nephilidae</taxon>
        <taxon>Nephila</taxon>
    </lineage>
</organism>